<dbReference type="Pfam" id="PF01061">
    <property type="entry name" value="ABC2_membrane"/>
    <property type="match status" value="1"/>
</dbReference>
<keyword evidence="3 6" id="KW-1133">Transmembrane helix</keyword>
<accession>A0A7X0ICM1</accession>
<evidence type="ECO:0000256" key="4">
    <source>
        <dbReference type="ARBA" id="ARBA00023136"/>
    </source>
</evidence>
<dbReference type="InterPro" id="IPR051784">
    <property type="entry name" value="Nod_factor_ABC_transporter"/>
</dbReference>
<dbReference type="RefSeq" id="WP_343072603.1">
    <property type="nucleotide sequence ID" value="NZ_BAAALO010000049.1"/>
</dbReference>
<dbReference type="InterPro" id="IPR047817">
    <property type="entry name" value="ABC2_TM_bact-type"/>
</dbReference>
<feature type="transmembrane region" description="Helical" evidence="6">
    <location>
        <begin position="52"/>
        <end position="70"/>
    </location>
</feature>
<gene>
    <name evidence="8" type="ORF">BJ992_002193</name>
</gene>
<evidence type="ECO:0000313" key="8">
    <source>
        <dbReference type="EMBL" id="MBB6472762.1"/>
    </source>
</evidence>
<evidence type="ECO:0000256" key="1">
    <source>
        <dbReference type="ARBA" id="ARBA00004141"/>
    </source>
</evidence>
<dbReference type="PROSITE" id="PS51012">
    <property type="entry name" value="ABC_TM2"/>
    <property type="match status" value="1"/>
</dbReference>
<feature type="domain" description="ABC transmembrane type-2" evidence="7">
    <location>
        <begin position="42"/>
        <end position="269"/>
    </location>
</feature>
<comment type="subcellular location">
    <subcellularLocation>
        <location evidence="6">Cell membrane</location>
        <topology evidence="6">Multi-pass membrane protein</topology>
    </subcellularLocation>
    <subcellularLocation>
        <location evidence="1">Membrane</location>
        <topology evidence="1">Multi-pass membrane protein</topology>
    </subcellularLocation>
</comment>
<reference evidence="8 9" key="1">
    <citation type="submission" date="2020-08" db="EMBL/GenBank/DDBJ databases">
        <title>Sequencing the genomes of 1000 actinobacteria strains.</title>
        <authorList>
            <person name="Klenk H.-P."/>
        </authorList>
    </citation>
    <scope>NUCLEOTIDE SEQUENCE [LARGE SCALE GENOMIC DNA]</scope>
    <source>
        <strain evidence="8 9">DSM 44936</strain>
    </source>
</reference>
<evidence type="ECO:0000256" key="2">
    <source>
        <dbReference type="ARBA" id="ARBA00022692"/>
    </source>
</evidence>
<keyword evidence="6" id="KW-0813">Transport</keyword>
<dbReference type="InterPro" id="IPR000412">
    <property type="entry name" value="ABC_2_transport"/>
</dbReference>
<dbReference type="EMBL" id="JACHIU010000001">
    <property type="protein sequence ID" value="MBB6472762.1"/>
    <property type="molecule type" value="Genomic_DNA"/>
</dbReference>
<feature type="transmembrane region" description="Helical" evidence="6">
    <location>
        <begin position="132"/>
        <end position="150"/>
    </location>
</feature>
<comment type="similarity">
    <text evidence="6">Belongs to the ABC-2 integral membrane protein family.</text>
</comment>
<dbReference type="PANTHER" id="PTHR43229">
    <property type="entry name" value="NODULATION PROTEIN J"/>
    <property type="match status" value="1"/>
</dbReference>
<keyword evidence="2 6" id="KW-0812">Transmembrane</keyword>
<evidence type="ECO:0000313" key="9">
    <source>
        <dbReference type="Proteomes" id="UP000555564"/>
    </source>
</evidence>
<evidence type="ECO:0000256" key="5">
    <source>
        <dbReference type="ARBA" id="ARBA00023251"/>
    </source>
</evidence>
<comment type="caution">
    <text evidence="8">The sequence shown here is derived from an EMBL/GenBank/DDBJ whole genome shotgun (WGS) entry which is preliminary data.</text>
</comment>
<dbReference type="PANTHER" id="PTHR43229:SF2">
    <property type="entry name" value="NODULATION PROTEIN J"/>
    <property type="match status" value="1"/>
</dbReference>
<keyword evidence="9" id="KW-1185">Reference proteome</keyword>
<sequence>MTTLTGTTAVHTSHNRVGPAAGFRHTMTLAWRSLVQIKHNPMELLDLSVQPIMFLLLFTYVFGGAIAGSTTDYLQFSLPGLVVQNMLFATLTTAIGLSTDINKGVFDRLRSLPIARSAPLAGRIVADTLKQVWAFALFLGLGTVLGFRVQTGPVGVAGALALLLGFALAMSWLSVLIGLVAADPEKVQIMAFSIMMPITFTSNAFVPTKTLPEWLQRWTEVNPVTHLADGVRGLLTGGPVASHVLVSAIWGLAIVLIFVPLSLRAFRARG</sequence>
<dbReference type="Proteomes" id="UP000555564">
    <property type="component" value="Unassembled WGS sequence"/>
</dbReference>
<keyword evidence="4 6" id="KW-0472">Membrane</keyword>
<feature type="transmembrane region" description="Helical" evidence="6">
    <location>
        <begin position="240"/>
        <end position="263"/>
    </location>
</feature>
<keyword evidence="5" id="KW-0046">Antibiotic resistance</keyword>
<keyword evidence="6" id="KW-1003">Cell membrane</keyword>
<feature type="transmembrane region" description="Helical" evidence="6">
    <location>
        <begin position="189"/>
        <end position="206"/>
    </location>
</feature>
<dbReference type="GO" id="GO:0046677">
    <property type="term" value="P:response to antibiotic"/>
    <property type="evidence" value="ECO:0007669"/>
    <property type="project" value="UniProtKB-KW"/>
</dbReference>
<protein>
    <recommendedName>
        <fullName evidence="6">Transport permease protein</fullName>
    </recommendedName>
</protein>
<proteinExistence type="inferred from homology"/>
<feature type="transmembrane region" description="Helical" evidence="6">
    <location>
        <begin position="82"/>
        <end position="101"/>
    </location>
</feature>
<feature type="transmembrane region" description="Helical" evidence="6">
    <location>
        <begin position="156"/>
        <end position="182"/>
    </location>
</feature>
<dbReference type="InterPro" id="IPR013525">
    <property type="entry name" value="ABC2_TM"/>
</dbReference>
<dbReference type="GO" id="GO:0140359">
    <property type="term" value="F:ABC-type transporter activity"/>
    <property type="evidence" value="ECO:0007669"/>
    <property type="project" value="InterPro"/>
</dbReference>
<dbReference type="PIRSF" id="PIRSF006648">
    <property type="entry name" value="DrrB"/>
    <property type="match status" value="1"/>
</dbReference>
<evidence type="ECO:0000256" key="6">
    <source>
        <dbReference type="RuleBase" id="RU361157"/>
    </source>
</evidence>
<organism evidence="8 9">
    <name type="scientific">Sphaerisporangium rubeum</name>
    <dbReference type="NCBI Taxonomy" id="321317"/>
    <lineage>
        <taxon>Bacteria</taxon>
        <taxon>Bacillati</taxon>
        <taxon>Actinomycetota</taxon>
        <taxon>Actinomycetes</taxon>
        <taxon>Streptosporangiales</taxon>
        <taxon>Streptosporangiaceae</taxon>
        <taxon>Sphaerisporangium</taxon>
    </lineage>
</organism>
<evidence type="ECO:0000256" key="3">
    <source>
        <dbReference type="ARBA" id="ARBA00022989"/>
    </source>
</evidence>
<dbReference type="AlphaFoldDB" id="A0A7X0ICM1"/>
<evidence type="ECO:0000259" key="7">
    <source>
        <dbReference type="PROSITE" id="PS51012"/>
    </source>
</evidence>
<name>A0A7X0ICM1_9ACTN</name>
<dbReference type="GO" id="GO:0043190">
    <property type="term" value="C:ATP-binding cassette (ABC) transporter complex"/>
    <property type="evidence" value="ECO:0007669"/>
    <property type="project" value="InterPro"/>
</dbReference>